<dbReference type="SUPFAM" id="SSF52540">
    <property type="entry name" value="P-loop containing nucleoside triphosphate hydrolases"/>
    <property type="match status" value="1"/>
</dbReference>
<dbReference type="CDD" id="cd01127">
    <property type="entry name" value="TrwB_TraG_TraD_VirD4"/>
    <property type="match status" value="1"/>
</dbReference>
<dbReference type="GO" id="GO:0005886">
    <property type="term" value="C:plasma membrane"/>
    <property type="evidence" value="ECO:0007669"/>
    <property type="project" value="UniProtKB-SubCell"/>
</dbReference>
<keyword evidence="4 7" id="KW-1133">Transmembrane helix</keyword>
<dbReference type="GO" id="GO:0003677">
    <property type="term" value="F:DNA binding"/>
    <property type="evidence" value="ECO:0007669"/>
    <property type="project" value="UniProtKB-KW"/>
</dbReference>
<feature type="domain" description="Type IV secretion system coupling protein TraD DNA-binding" evidence="8">
    <location>
        <begin position="114"/>
        <end position="495"/>
    </location>
</feature>
<evidence type="ECO:0000313" key="10">
    <source>
        <dbReference type="Proteomes" id="UP001161094"/>
    </source>
</evidence>
<reference evidence="9" key="1">
    <citation type="submission" date="2022-09" db="EMBL/GenBank/DDBJ databases">
        <title>Intensive care unit water sources are persistently colonized with multi-drug resistant bacteria and are the site of extensive horizontal gene transfer of antibiotic resistance genes.</title>
        <authorList>
            <person name="Diorio-Toth L."/>
        </authorList>
    </citation>
    <scope>NUCLEOTIDE SEQUENCE</scope>
    <source>
        <strain evidence="9">GD03843</strain>
    </source>
</reference>
<dbReference type="InterPro" id="IPR051539">
    <property type="entry name" value="T4SS-coupling_protein"/>
</dbReference>
<feature type="region of interest" description="Disordered" evidence="6">
    <location>
        <begin position="433"/>
        <end position="460"/>
    </location>
</feature>
<protein>
    <submittedName>
        <fullName evidence="9">Type IV secretion system DNA-binding domain-containing protein</fullName>
    </submittedName>
</protein>
<dbReference type="AlphaFoldDB" id="A0AA42IU78"/>
<evidence type="ECO:0000256" key="4">
    <source>
        <dbReference type="ARBA" id="ARBA00022989"/>
    </source>
</evidence>
<keyword evidence="5 7" id="KW-0472">Membrane</keyword>
<feature type="compositionally biased region" description="Basic and acidic residues" evidence="6">
    <location>
        <begin position="433"/>
        <end position="445"/>
    </location>
</feature>
<accession>A0AA42IU78</accession>
<dbReference type="EMBL" id="JAOCDZ010000001">
    <property type="protein sequence ID" value="MDH0734826.1"/>
    <property type="molecule type" value="Genomic_DNA"/>
</dbReference>
<dbReference type="Pfam" id="PF10412">
    <property type="entry name" value="TrwB_AAD_bind"/>
    <property type="match status" value="1"/>
</dbReference>
<evidence type="ECO:0000256" key="7">
    <source>
        <dbReference type="SAM" id="Phobius"/>
    </source>
</evidence>
<name>A0AA42IU78_9BURK</name>
<gene>
    <name evidence="9" type="ORF">N5D93_03340</name>
</gene>
<proteinExistence type="predicted"/>
<evidence type="ECO:0000256" key="1">
    <source>
        <dbReference type="ARBA" id="ARBA00004651"/>
    </source>
</evidence>
<evidence type="ECO:0000256" key="2">
    <source>
        <dbReference type="ARBA" id="ARBA00022475"/>
    </source>
</evidence>
<dbReference type="Gene3D" id="3.40.50.300">
    <property type="entry name" value="P-loop containing nucleotide triphosphate hydrolases"/>
    <property type="match status" value="2"/>
</dbReference>
<evidence type="ECO:0000256" key="5">
    <source>
        <dbReference type="ARBA" id="ARBA00023136"/>
    </source>
</evidence>
<feature type="region of interest" description="Disordered" evidence="6">
    <location>
        <begin position="519"/>
        <end position="542"/>
    </location>
</feature>
<dbReference type="Proteomes" id="UP001161094">
    <property type="component" value="Unassembled WGS sequence"/>
</dbReference>
<organism evidence="9 10">
    <name type="scientific">Achromobacter spanius</name>
    <dbReference type="NCBI Taxonomy" id="217203"/>
    <lineage>
        <taxon>Bacteria</taxon>
        <taxon>Pseudomonadati</taxon>
        <taxon>Pseudomonadota</taxon>
        <taxon>Betaproteobacteria</taxon>
        <taxon>Burkholderiales</taxon>
        <taxon>Alcaligenaceae</taxon>
        <taxon>Achromobacter</taxon>
    </lineage>
</organism>
<evidence type="ECO:0000313" key="9">
    <source>
        <dbReference type="EMBL" id="MDH0734826.1"/>
    </source>
</evidence>
<dbReference type="InterPro" id="IPR027417">
    <property type="entry name" value="P-loop_NTPase"/>
</dbReference>
<evidence type="ECO:0000256" key="3">
    <source>
        <dbReference type="ARBA" id="ARBA00022692"/>
    </source>
</evidence>
<dbReference type="InterPro" id="IPR019476">
    <property type="entry name" value="T4SS_TraD_DNA-bd"/>
</dbReference>
<comment type="subcellular location">
    <subcellularLocation>
        <location evidence="1">Cell membrane</location>
        <topology evidence="1">Multi-pass membrane protein</topology>
    </subcellularLocation>
</comment>
<dbReference type="RefSeq" id="WP_279993829.1">
    <property type="nucleotide sequence ID" value="NZ_JAOCDZ010000001.1"/>
</dbReference>
<sequence length="542" mass="60061">MAPDIRRRIIRFAVLILPLSAWLLTARYLSGVPFDHVTWLVLSQWVLATPEHIALIVAPMIGFAMAVSVAFLLKRHSTKDGFDGAGYVKHIRGTEAVPIERLRKLCTERGATQINVAGVPMPTGVENLHILLNGSTGTGKSVLLRHLVFSALGRGDRMVIVDPNGDLYSKFGRPSDVLLNPYDERTEGWSFFNEVRAEFDWKRLALSIVPLGKDANAEEWNGYARLLLRETARKLHELGTPSIDELFRWTTMASDKDLRAFLTGTLAESLFAGSAEASKALTSSRFVLSKYLAEHCAMPPGKFSIRDWMENGTGVLFITWREDMKDSMKPLISSFVDVFCSALLSMPEDQRRRWWLVIDELGSMEKMASLEDFLTKGRKNGGRALVGLQSVSQTDEIFGQKLSQTLRASFRSLVVLGGSKTDPETAEEMSKALGEHEVARPEYTDSRNPGSARSTSERMVRSTERVVTAAQIQALPDLMGWVAFAGDRPIAKFKLAPINFAIRNAPFIQATRYGARGAAHLSANGPQPWREVDLPADPTIAA</sequence>
<dbReference type="PANTHER" id="PTHR37937">
    <property type="entry name" value="CONJUGATIVE TRANSFER: DNA TRANSPORT"/>
    <property type="match status" value="1"/>
</dbReference>
<evidence type="ECO:0000259" key="8">
    <source>
        <dbReference type="Pfam" id="PF10412"/>
    </source>
</evidence>
<keyword evidence="3 7" id="KW-0812">Transmembrane</keyword>
<comment type="caution">
    <text evidence="9">The sequence shown here is derived from an EMBL/GenBank/DDBJ whole genome shotgun (WGS) entry which is preliminary data.</text>
</comment>
<keyword evidence="9" id="KW-0238">DNA-binding</keyword>
<feature type="transmembrane region" description="Helical" evidence="7">
    <location>
        <begin position="53"/>
        <end position="73"/>
    </location>
</feature>
<evidence type="ECO:0000256" key="6">
    <source>
        <dbReference type="SAM" id="MobiDB-lite"/>
    </source>
</evidence>
<keyword evidence="2" id="KW-1003">Cell membrane</keyword>
<dbReference type="PANTHER" id="PTHR37937:SF1">
    <property type="entry name" value="CONJUGATIVE TRANSFER: DNA TRANSPORT"/>
    <property type="match status" value="1"/>
</dbReference>